<reference evidence="6" key="3">
    <citation type="submission" date="2025-09" db="UniProtKB">
        <authorList>
            <consortium name="Ensembl"/>
        </authorList>
    </citation>
    <scope>IDENTIFICATION</scope>
</reference>
<dbReference type="FunFam" id="3.30.870.10:FF:000004">
    <property type="entry name" value="protein FAM83H isoform X2"/>
    <property type="match status" value="1"/>
</dbReference>
<reference evidence="6 7" key="1">
    <citation type="journal article" date="2021" name="G3 (Bethesda)">
        <title>Improved contiguity of the threespine stickleback genome using long-read sequencing.</title>
        <authorList>
            <person name="Nath S."/>
            <person name="Shaw D.E."/>
            <person name="White M.A."/>
        </authorList>
    </citation>
    <scope>NUCLEOTIDE SEQUENCE [LARGE SCALE GENOMIC DNA]</scope>
    <source>
        <strain evidence="6 7">Lake Benthic</strain>
    </source>
</reference>
<evidence type="ECO:0000256" key="4">
    <source>
        <dbReference type="SAM" id="MobiDB-lite"/>
    </source>
</evidence>
<dbReference type="InterPro" id="IPR050944">
    <property type="entry name" value="FAM83"/>
</dbReference>
<dbReference type="Proteomes" id="UP000007635">
    <property type="component" value="Chromosome IX"/>
</dbReference>
<proteinExistence type="inferred from homology"/>
<dbReference type="GO" id="GO:0019901">
    <property type="term" value="F:protein kinase binding"/>
    <property type="evidence" value="ECO:0007669"/>
    <property type="project" value="TreeGrafter"/>
</dbReference>
<feature type="compositionally biased region" description="Basic and acidic residues" evidence="4">
    <location>
        <begin position="319"/>
        <end position="330"/>
    </location>
</feature>
<dbReference type="GO" id="GO:0016020">
    <property type="term" value="C:membrane"/>
    <property type="evidence" value="ECO:0007669"/>
    <property type="project" value="TreeGrafter"/>
</dbReference>
<dbReference type="AlphaFoldDB" id="A0AAQ4Q0T3"/>
<comment type="subcellular location">
    <subcellularLocation>
        <location evidence="1">Cytoplasm</location>
    </subcellularLocation>
</comment>
<dbReference type="SUPFAM" id="SSF56024">
    <property type="entry name" value="Phospholipase D/nuclease"/>
    <property type="match status" value="1"/>
</dbReference>
<evidence type="ECO:0000313" key="6">
    <source>
        <dbReference type="Ensembl" id="ENSGACP00000044866.1"/>
    </source>
</evidence>
<evidence type="ECO:0000256" key="3">
    <source>
        <dbReference type="ARBA" id="ARBA00022490"/>
    </source>
</evidence>
<sequence length="361" mass="41069">VCRRSNLSCLSSLKEDTNPLYVQPHYRESYRLAIYALLCGGKEAYEEFLRAEQIGHFLSEEEILYVFQHAELPAADDPPPAGGKQVEDRAGPSTYFPTESDEEVPDLELGWPQVALGSEDTSISLLFNPPRRNTPTIKEVVRKQIQEARQVIAIAMDVFTDLDIFKEIITAALRGVMVYILLDDSKFRSFLTMSQRVGINVQDFKNIRVRTVCGQRYQCQSGVKFRGDLEQRFLLVDCRTVVYGTYSYTWSFEKINVSMVLVITGQLVGSYDEEFRRLYARSTVPTFLSREKVSVQYLRDVVALQSPNSSHLSLQEQVRATEPEDGRRAEGTQGARPRGCLWIYLDPHPETLDGFIPLLST</sequence>
<dbReference type="GO" id="GO:0007165">
    <property type="term" value="P:signal transduction"/>
    <property type="evidence" value="ECO:0007669"/>
    <property type="project" value="TreeGrafter"/>
</dbReference>
<comment type="similarity">
    <text evidence="2">Belongs to the FAM83 family.</text>
</comment>
<protein>
    <recommendedName>
        <fullName evidence="5">Scaffolding anchor of CK1 domain-containing protein</fullName>
    </recommendedName>
</protein>
<evidence type="ECO:0000259" key="5">
    <source>
        <dbReference type="Pfam" id="PF07894"/>
    </source>
</evidence>
<reference evidence="6" key="2">
    <citation type="submission" date="2025-08" db="UniProtKB">
        <authorList>
            <consortium name="Ensembl"/>
        </authorList>
    </citation>
    <scope>IDENTIFICATION</scope>
</reference>
<feature type="region of interest" description="Disordered" evidence="4">
    <location>
        <begin position="76"/>
        <end position="100"/>
    </location>
</feature>
<dbReference type="Pfam" id="PF07894">
    <property type="entry name" value="SACK1"/>
    <property type="match status" value="1"/>
</dbReference>
<accession>A0AAQ4Q0T3</accession>
<dbReference type="Ensembl" id="ENSGACT00000032869.1">
    <property type="protein sequence ID" value="ENSGACP00000044866.1"/>
    <property type="gene ID" value="ENSGACG00000026430.1"/>
</dbReference>
<evidence type="ECO:0000256" key="2">
    <source>
        <dbReference type="ARBA" id="ARBA00006937"/>
    </source>
</evidence>
<dbReference type="GeneTree" id="ENSGT00940000157889"/>
<dbReference type="PANTHER" id="PTHR16181:SF29">
    <property type="entry name" value="PROTEIN FAM83A-RELATED"/>
    <property type="match status" value="1"/>
</dbReference>
<dbReference type="Gene3D" id="3.30.870.10">
    <property type="entry name" value="Endonuclease Chain A"/>
    <property type="match status" value="1"/>
</dbReference>
<organism evidence="6 7">
    <name type="scientific">Gasterosteus aculeatus aculeatus</name>
    <name type="common">three-spined stickleback</name>
    <dbReference type="NCBI Taxonomy" id="481459"/>
    <lineage>
        <taxon>Eukaryota</taxon>
        <taxon>Metazoa</taxon>
        <taxon>Chordata</taxon>
        <taxon>Craniata</taxon>
        <taxon>Vertebrata</taxon>
        <taxon>Euteleostomi</taxon>
        <taxon>Actinopterygii</taxon>
        <taxon>Neopterygii</taxon>
        <taxon>Teleostei</taxon>
        <taxon>Neoteleostei</taxon>
        <taxon>Acanthomorphata</taxon>
        <taxon>Eupercaria</taxon>
        <taxon>Perciformes</taxon>
        <taxon>Cottioidei</taxon>
        <taxon>Gasterosteales</taxon>
        <taxon>Gasterosteidae</taxon>
        <taxon>Gasterosteus</taxon>
    </lineage>
</organism>
<dbReference type="InterPro" id="IPR012461">
    <property type="entry name" value="SACK1"/>
</dbReference>
<dbReference type="PANTHER" id="PTHR16181">
    <property type="entry name" value="PROTEIN FAM83A-RELATED"/>
    <property type="match status" value="1"/>
</dbReference>
<dbReference type="GO" id="GO:0005737">
    <property type="term" value="C:cytoplasm"/>
    <property type="evidence" value="ECO:0007669"/>
    <property type="project" value="UniProtKB-SubCell"/>
</dbReference>
<keyword evidence="7" id="KW-1185">Reference proteome</keyword>
<keyword evidence="3" id="KW-0963">Cytoplasm</keyword>
<feature type="domain" description="Scaffolding anchor of CK1" evidence="5">
    <location>
        <begin position="18"/>
        <end position="283"/>
    </location>
</feature>
<feature type="region of interest" description="Disordered" evidence="4">
    <location>
        <begin position="313"/>
        <end position="334"/>
    </location>
</feature>
<evidence type="ECO:0000313" key="7">
    <source>
        <dbReference type="Proteomes" id="UP000007635"/>
    </source>
</evidence>
<evidence type="ECO:0000256" key="1">
    <source>
        <dbReference type="ARBA" id="ARBA00004496"/>
    </source>
</evidence>
<name>A0AAQ4Q0T3_GASAC</name>